<dbReference type="Proteomes" id="UP001353858">
    <property type="component" value="Unassembled WGS sequence"/>
</dbReference>
<dbReference type="Pfam" id="PF00001">
    <property type="entry name" value="7tm_1"/>
    <property type="match status" value="1"/>
</dbReference>
<dbReference type="PROSITE" id="PS50262">
    <property type="entry name" value="G_PROTEIN_RECEP_F1_2"/>
    <property type="match status" value="1"/>
</dbReference>
<sequence>MEGLPVLSSPLFESENICENCSVNLENSDLFKSCCIVATSQRDWCTPSARGIYEDDLPSCRARPPQIKDLSGFMSADSADDSIISISLEVRWIFKQERKHIALIKQRNIMNNLQYNTTPGIDDITEDPDNIYTPYPERPETYIVPVLFFLIFIVGVLGNGTLVVIFLRHRAMRNVPNTYILSLALADLLVIMTCVPFTSLVYTLESWPWGVTVCKLSETAKDISIGVSVFTLTALSAERYCAIVNPLRKLHTKPLTVLCAILIWILASICALPDAILSALEYIVLDNNKTIIVCTPFPEAVYGKRNAKYMVLARALIYYILPLCVIACFYILMAKELHLSAREMPGELQGGQGVAQARARKHVARMVLAFIIVFFVCFFPYHLFMLWFHLNPNAEDEYDDFWHALRIIGFCLSFLNSCVNPVTLYCVSGVFRQHFNHYLCCRSPRRLQRNMPSNANCETSFNSTYRRHTQLGFYEKKGIRRIL</sequence>
<feature type="transmembrane region" description="Helical" evidence="13">
    <location>
        <begin position="142"/>
        <end position="167"/>
    </location>
</feature>
<keyword evidence="8" id="KW-1015">Disulfide bond</keyword>
<evidence type="ECO:0000256" key="4">
    <source>
        <dbReference type="ARBA" id="ARBA00022692"/>
    </source>
</evidence>
<dbReference type="PROSITE" id="PS00237">
    <property type="entry name" value="G_PROTEIN_RECEP_F1_1"/>
    <property type="match status" value="1"/>
</dbReference>
<keyword evidence="7 13" id="KW-0472">Membrane</keyword>
<evidence type="ECO:0000256" key="10">
    <source>
        <dbReference type="ARBA" id="ARBA00023180"/>
    </source>
</evidence>
<dbReference type="GO" id="GO:0005886">
    <property type="term" value="C:plasma membrane"/>
    <property type="evidence" value="ECO:0007669"/>
    <property type="project" value="UniProtKB-SubCell"/>
</dbReference>
<evidence type="ECO:0000259" key="14">
    <source>
        <dbReference type="PROSITE" id="PS50262"/>
    </source>
</evidence>
<evidence type="ECO:0000256" key="11">
    <source>
        <dbReference type="ARBA" id="ARBA00023224"/>
    </source>
</evidence>
<comment type="subcellular location">
    <subcellularLocation>
        <location evidence="1">Cell membrane</location>
        <topology evidence="1">Multi-pass membrane protein</topology>
    </subcellularLocation>
</comment>
<comment type="similarity">
    <text evidence="2 12">Belongs to the G-protein coupled receptor 1 family.</text>
</comment>
<evidence type="ECO:0000256" key="5">
    <source>
        <dbReference type="ARBA" id="ARBA00022989"/>
    </source>
</evidence>
<feature type="transmembrane region" description="Helical" evidence="13">
    <location>
        <begin position="366"/>
        <end position="387"/>
    </location>
</feature>
<gene>
    <name evidence="15" type="ORF">RN001_013278</name>
</gene>
<comment type="caution">
    <text evidence="15">The sequence shown here is derived from an EMBL/GenBank/DDBJ whole genome shotgun (WGS) entry which is preliminary data.</text>
</comment>
<dbReference type="SUPFAM" id="SSF81321">
    <property type="entry name" value="Family A G protein-coupled receptor-like"/>
    <property type="match status" value="1"/>
</dbReference>
<evidence type="ECO:0000256" key="13">
    <source>
        <dbReference type="SAM" id="Phobius"/>
    </source>
</evidence>
<evidence type="ECO:0000313" key="16">
    <source>
        <dbReference type="Proteomes" id="UP001353858"/>
    </source>
</evidence>
<evidence type="ECO:0000256" key="9">
    <source>
        <dbReference type="ARBA" id="ARBA00023170"/>
    </source>
</evidence>
<evidence type="ECO:0000313" key="15">
    <source>
        <dbReference type="EMBL" id="KAK4873918.1"/>
    </source>
</evidence>
<reference evidence="16" key="1">
    <citation type="submission" date="2023-01" db="EMBL/GenBank/DDBJ databases">
        <title>Key to firefly adult light organ development and bioluminescence: homeobox transcription factors regulate luciferase expression and transportation to peroxisome.</title>
        <authorList>
            <person name="Fu X."/>
        </authorList>
    </citation>
    <scope>NUCLEOTIDE SEQUENCE [LARGE SCALE GENOMIC DNA]</scope>
</reference>
<keyword evidence="6 12" id="KW-0297">G-protein coupled receptor</keyword>
<dbReference type="InterPro" id="IPR017452">
    <property type="entry name" value="GPCR_Rhodpsn_7TM"/>
</dbReference>
<proteinExistence type="inferred from homology"/>
<dbReference type="FunFam" id="1.20.1070.10:FF:000286">
    <property type="entry name" value="Neuropeptide CCHamide-1 receptor"/>
    <property type="match status" value="1"/>
</dbReference>
<feature type="transmembrane region" description="Helical" evidence="13">
    <location>
        <begin position="255"/>
        <end position="280"/>
    </location>
</feature>
<organism evidence="15 16">
    <name type="scientific">Aquatica leii</name>
    <dbReference type="NCBI Taxonomy" id="1421715"/>
    <lineage>
        <taxon>Eukaryota</taxon>
        <taxon>Metazoa</taxon>
        <taxon>Ecdysozoa</taxon>
        <taxon>Arthropoda</taxon>
        <taxon>Hexapoda</taxon>
        <taxon>Insecta</taxon>
        <taxon>Pterygota</taxon>
        <taxon>Neoptera</taxon>
        <taxon>Endopterygota</taxon>
        <taxon>Coleoptera</taxon>
        <taxon>Polyphaga</taxon>
        <taxon>Elateriformia</taxon>
        <taxon>Elateroidea</taxon>
        <taxon>Lampyridae</taxon>
        <taxon>Luciolinae</taxon>
        <taxon>Aquatica</taxon>
    </lineage>
</organism>
<dbReference type="GO" id="GO:0008188">
    <property type="term" value="F:neuropeptide receptor activity"/>
    <property type="evidence" value="ECO:0007669"/>
    <property type="project" value="UniProtKB-ARBA"/>
</dbReference>
<feature type="domain" description="G-protein coupled receptors family 1 profile" evidence="14">
    <location>
        <begin position="158"/>
        <end position="424"/>
    </location>
</feature>
<dbReference type="CDD" id="cd15927">
    <property type="entry name" value="7tmA_Bombesin_R-like"/>
    <property type="match status" value="1"/>
</dbReference>
<accession>A0AAN7QD06</accession>
<evidence type="ECO:0000256" key="7">
    <source>
        <dbReference type="ARBA" id="ARBA00023136"/>
    </source>
</evidence>
<keyword evidence="16" id="KW-1185">Reference proteome</keyword>
<feature type="transmembrane region" description="Helical" evidence="13">
    <location>
        <begin position="179"/>
        <end position="203"/>
    </location>
</feature>
<dbReference type="PRINTS" id="PR00237">
    <property type="entry name" value="GPCRRHODOPSN"/>
</dbReference>
<dbReference type="InterPro" id="IPR001556">
    <property type="entry name" value="Bombsn_rcpt-like"/>
</dbReference>
<name>A0AAN7QD06_9COLE</name>
<evidence type="ECO:0000256" key="12">
    <source>
        <dbReference type="RuleBase" id="RU000688"/>
    </source>
</evidence>
<protein>
    <recommendedName>
        <fullName evidence="14">G-protein coupled receptors family 1 profile domain-containing protein</fullName>
    </recommendedName>
</protein>
<feature type="transmembrane region" description="Helical" evidence="13">
    <location>
        <begin position="316"/>
        <end position="334"/>
    </location>
</feature>
<dbReference type="PRINTS" id="PR00358">
    <property type="entry name" value="BOMBESINR"/>
</dbReference>
<keyword evidence="10" id="KW-0325">Glycoprotein</keyword>
<keyword evidence="9 12" id="KW-0675">Receptor</keyword>
<keyword evidence="4 12" id="KW-0812">Transmembrane</keyword>
<keyword evidence="11 12" id="KW-0807">Transducer</keyword>
<dbReference type="InterPro" id="IPR000276">
    <property type="entry name" value="GPCR_Rhodpsn"/>
</dbReference>
<evidence type="ECO:0000256" key="3">
    <source>
        <dbReference type="ARBA" id="ARBA00022475"/>
    </source>
</evidence>
<evidence type="ECO:0000256" key="8">
    <source>
        <dbReference type="ARBA" id="ARBA00023157"/>
    </source>
</evidence>
<evidence type="ECO:0000256" key="1">
    <source>
        <dbReference type="ARBA" id="ARBA00004651"/>
    </source>
</evidence>
<keyword evidence="5 13" id="KW-1133">Transmembrane helix</keyword>
<evidence type="ECO:0000256" key="6">
    <source>
        <dbReference type="ARBA" id="ARBA00023040"/>
    </source>
</evidence>
<dbReference type="PANTHER" id="PTHR45695:SF24">
    <property type="entry name" value="NEUROPEPTIDE CCHAMIDE-2 RECEPTOR"/>
    <property type="match status" value="1"/>
</dbReference>
<evidence type="ECO:0000256" key="2">
    <source>
        <dbReference type="ARBA" id="ARBA00010663"/>
    </source>
</evidence>
<feature type="transmembrane region" description="Helical" evidence="13">
    <location>
        <begin position="407"/>
        <end position="427"/>
    </location>
</feature>
<feature type="transmembrane region" description="Helical" evidence="13">
    <location>
        <begin position="223"/>
        <end position="243"/>
    </location>
</feature>
<dbReference type="PANTHER" id="PTHR45695">
    <property type="entry name" value="LEUCOKININ RECEPTOR-RELATED"/>
    <property type="match status" value="1"/>
</dbReference>
<dbReference type="AlphaFoldDB" id="A0AAN7QD06"/>
<dbReference type="Gene3D" id="1.20.1070.10">
    <property type="entry name" value="Rhodopsin 7-helix transmembrane proteins"/>
    <property type="match status" value="1"/>
</dbReference>
<keyword evidence="3" id="KW-1003">Cell membrane</keyword>
<dbReference type="EMBL" id="JARPUR010000006">
    <property type="protein sequence ID" value="KAK4873918.1"/>
    <property type="molecule type" value="Genomic_DNA"/>
</dbReference>